<dbReference type="Gene3D" id="2.60.40.790">
    <property type="match status" value="1"/>
</dbReference>
<dbReference type="EMBL" id="LJIG01009149">
    <property type="protein sequence ID" value="KRT83658.1"/>
    <property type="molecule type" value="Genomic_DNA"/>
</dbReference>
<dbReference type="GO" id="GO:0005737">
    <property type="term" value="C:cytoplasm"/>
    <property type="evidence" value="ECO:0007669"/>
    <property type="project" value="UniProtKB-SubCell"/>
</dbReference>
<dbReference type="AlphaFoldDB" id="A0A0T6B8H9"/>
<evidence type="ECO:0000256" key="2">
    <source>
        <dbReference type="ARBA" id="ARBA00004496"/>
    </source>
</evidence>
<comment type="caution">
    <text evidence="7">The sequence shown here is derived from an EMBL/GenBank/DDBJ whole genome shotgun (WGS) entry which is preliminary data.</text>
</comment>
<keyword evidence="8" id="KW-1185">Reference proteome</keyword>
<evidence type="ECO:0000313" key="8">
    <source>
        <dbReference type="Proteomes" id="UP000051574"/>
    </source>
</evidence>
<dbReference type="CDD" id="cd06467">
    <property type="entry name" value="p23_NUDC_like"/>
    <property type="match status" value="1"/>
</dbReference>
<dbReference type="Proteomes" id="UP000051574">
    <property type="component" value="Unassembled WGS sequence"/>
</dbReference>
<evidence type="ECO:0000256" key="3">
    <source>
        <dbReference type="ARBA" id="ARBA00018915"/>
    </source>
</evidence>
<keyword evidence="5" id="KW-0539">Nucleus</keyword>
<dbReference type="PROSITE" id="PS51203">
    <property type="entry name" value="CS"/>
    <property type="match status" value="1"/>
</dbReference>
<sequence length="566" mass="65077">MTLELMELTPNRQFIDPQFSSYKLSLDPIPTLEKKLDIAVRRIVPDSSQYSFLHAKLFALHNHLVGETINSTEFIYFVDESWCIRKAFVDDSSQLIQVLEMIKIPQTYERAPVCYNDSLKLVNDNLALFSDGVGRMYVLETGNRLLHYPWKQLSVVELTDANVNVVIQDARFLNATDVEEIHCLLYSVEQTPNKQKYVNVLYWIKIAKQDSIWKKAEMKKFISTVNASFDYVYLEPSCEALYIISSGSFTFIDQNDESTNTISCAGTHKTYCWSQTHDDINITIKVPHSHTIQVNTQLKRVNIMFNEQSVLNGELSHEIDETLTNWYVQGNLLEVQLYKKQEGLFWTDLILGDDSGDYIVHPTFAADAHRKLAHLCSEHEVLAPSGVTFNSQQIEECDFERDKYLTFERFSKSTKAATHRVNINTHAMVLIVQRHASLPPAVALRHDVDAYIWQPIFEDGNFILRHEGTLHAFGYVQASKQERKFSICAPNLSYCAILDTTRRILVYRQQKTIDNGELRNRATGKMVKHIAQQHVITLPYEEIVGSYAADSRLFILTVDHIYVSIL</sequence>
<organism evidence="7 8">
    <name type="scientific">Oryctes borbonicus</name>
    <dbReference type="NCBI Taxonomy" id="1629725"/>
    <lineage>
        <taxon>Eukaryota</taxon>
        <taxon>Metazoa</taxon>
        <taxon>Ecdysozoa</taxon>
        <taxon>Arthropoda</taxon>
        <taxon>Hexapoda</taxon>
        <taxon>Insecta</taxon>
        <taxon>Pterygota</taxon>
        <taxon>Neoptera</taxon>
        <taxon>Endopterygota</taxon>
        <taxon>Coleoptera</taxon>
        <taxon>Polyphaga</taxon>
        <taxon>Scarabaeiformia</taxon>
        <taxon>Scarabaeidae</taxon>
        <taxon>Dynastinae</taxon>
        <taxon>Oryctes</taxon>
    </lineage>
</organism>
<dbReference type="InterPro" id="IPR037895">
    <property type="entry name" value="NUDCD1"/>
</dbReference>
<protein>
    <recommendedName>
        <fullName evidence="3">NudC domain-containing protein 1</fullName>
    </recommendedName>
</protein>
<evidence type="ECO:0000313" key="7">
    <source>
        <dbReference type="EMBL" id="KRT83658.1"/>
    </source>
</evidence>
<evidence type="ECO:0000256" key="5">
    <source>
        <dbReference type="ARBA" id="ARBA00023242"/>
    </source>
</evidence>
<dbReference type="GO" id="GO:0005634">
    <property type="term" value="C:nucleus"/>
    <property type="evidence" value="ECO:0007669"/>
    <property type="project" value="UniProtKB-SubCell"/>
</dbReference>
<dbReference type="InterPro" id="IPR007052">
    <property type="entry name" value="CS_dom"/>
</dbReference>
<dbReference type="PANTHER" id="PTHR21664">
    <property type="entry name" value="CHRONIC MYELOGENOUS LEUKEMIA TUMOR ANTIGEN 66"/>
    <property type="match status" value="1"/>
</dbReference>
<dbReference type="InterPro" id="IPR008978">
    <property type="entry name" value="HSP20-like_chaperone"/>
</dbReference>
<dbReference type="PANTHER" id="PTHR21664:SF1">
    <property type="entry name" value="NUDC DOMAIN-CONTAINING PROTEIN 1"/>
    <property type="match status" value="1"/>
</dbReference>
<dbReference type="SUPFAM" id="SSF49764">
    <property type="entry name" value="HSP20-like chaperones"/>
    <property type="match status" value="1"/>
</dbReference>
<reference evidence="7 8" key="1">
    <citation type="submission" date="2015-09" db="EMBL/GenBank/DDBJ databases">
        <title>Draft genome of the scarab beetle Oryctes borbonicus.</title>
        <authorList>
            <person name="Meyer J.M."/>
            <person name="Markov G.V."/>
            <person name="Baskaran P."/>
            <person name="Herrmann M."/>
            <person name="Sommer R.J."/>
            <person name="Roedelsperger C."/>
        </authorList>
    </citation>
    <scope>NUCLEOTIDE SEQUENCE [LARGE SCALE GENOMIC DNA]</scope>
    <source>
        <strain evidence="7">OB123</strain>
        <tissue evidence="7">Whole animal</tissue>
    </source>
</reference>
<dbReference type="OrthoDB" id="428655at2759"/>
<evidence type="ECO:0000256" key="4">
    <source>
        <dbReference type="ARBA" id="ARBA00022490"/>
    </source>
</evidence>
<proteinExistence type="predicted"/>
<evidence type="ECO:0000259" key="6">
    <source>
        <dbReference type="PROSITE" id="PS51203"/>
    </source>
</evidence>
<dbReference type="Pfam" id="PF04969">
    <property type="entry name" value="CS"/>
    <property type="match status" value="1"/>
</dbReference>
<evidence type="ECO:0000256" key="1">
    <source>
        <dbReference type="ARBA" id="ARBA00004123"/>
    </source>
</evidence>
<comment type="subcellular location">
    <subcellularLocation>
        <location evidence="2">Cytoplasm</location>
    </subcellularLocation>
    <subcellularLocation>
        <location evidence="1">Nucleus</location>
    </subcellularLocation>
</comment>
<name>A0A0T6B8H9_9SCAR</name>
<feature type="domain" description="CS" evidence="6">
    <location>
        <begin position="266"/>
        <end position="350"/>
    </location>
</feature>
<gene>
    <name evidence="7" type="ORF">AMK59_4079</name>
</gene>
<keyword evidence="4" id="KW-0963">Cytoplasm</keyword>
<accession>A0A0T6B8H9</accession>